<dbReference type="FunFam" id="1.10.10.10:FF:000001">
    <property type="entry name" value="LysR family transcriptional regulator"/>
    <property type="match status" value="1"/>
</dbReference>
<organism evidence="6 7">
    <name type="scientific">Pseudogracilibacillus auburnensis</name>
    <dbReference type="NCBI Taxonomy" id="1494959"/>
    <lineage>
        <taxon>Bacteria</taxon>
        <taxon>Bacillati</taxon>
        <taxon>Bacillota</taxon>
        <taxon>Bacilli</taxon>
        <taxon>Bacillales</taxon>
        <taxon>Bacillaceae</taxon>
        <taxon>Pseudogracilibacillus</taxon>
    </lineage>
</organism>
<dbReference type="PROSITE" id="PS50931">
    <property type="entry name" value="HTH_LYSR"/>
    <property type="match status" value="1"/>
</dbReference>
<dbReference type="Gene3D" id="3.40.190.290">
    <property type="match status" value="1"/>
</dbReference>
<evidence type="ECO:0000259" key="5">
    <source>
        <dbReference type="PROSITE" id="PS50931"/>
    </source>
</evidence>
<accession>A0A2V3VP83</accession>
<dbReference type="Gene3D" id="1.10.10.10">
    <property type="entry name" value="Winged helix-like DNA-binding domain superfamily/Winged helix DNA-binding domain"/>
    <property type="match status" value="1"/>
</dbReference>
<dbReference type="AlphaFoldDB" id="A0A2V3VP83"/>
<name>A0A2V3VP83_9BACI</name>
<sequence>MQLRSLEVFVTVVEKNGFTKAAEALYVGQPALSKTIQKMEHELNVTLFDRSSKKILLTDEGKVLYEKSKEILAKINSIPDSLHQLSEVISGEVRVGIPQIIGSVFFPKVAYTFLKKYPNVTLSTKEKGGIIIEKLVDQGELDIGFVVFPASNTLESETIYKDKFNVCVSANHHLANETEVCLEQLKDEKFILFDKSFALYRLINSYCFESGFSPNVAFQSTQWDLVLELVSAQLGIAIIPEKLTNKLNDINIKALSIKHPEMVWNIGIITKKNAYKSYALKKFIEVVKEIYVT</sequence>
<dbReference type="InterPro" id="IPR036388">
    <property type="entry name" value="WH-like_DNA-bd_sf"/>
</dbReference>
<dbReference type="Proteomes" id="UP000247978">
    <property type="component" value="Unassembled WGS sequence"/>
</dbReference>
<dbReference type="SUPFAM" id="SSF46785">
    <property type="entry name" value="Winged helix' DNA-binding domain"/>
    <property type="match status" value="1"/>
</dbReference>
<dbReference type="SUPFAM" id="SSF53850">
    <property type="entry name" value="Periplasmic binding protein-like II"/>
    <property type="match status" value="1"/>
</dbReference>
<evidence type="ECO:0000256" key="1">
    <source>
        <dbReference type="ARBA" id="ARBA00009437"/>
    </source>
</evidence>
<proteinExistence type="inferred from homology"/>
<keyword evidence="2" id="KW-0805">Transcription regulation</keyword>
<dbReference type="GO" id="GO:0003677">
    <property type="term" value="F:DNA binding"/>
    <property type="evidence" value="ECO:0007669"/>
    <property type="project" value="UniProtKB-KW"/>
</dbReference>
<dbReference type="GO" id="GO:0005829">
    <property type="term" value="C:cytosol"/>
    <property type="evidence" value="ECO:0007669"/>
    <property type="project" value="TreeGrafter"/>
</dbReference>
<keyword evidence="3 6" id="KW-0238">DNA-binding</keyword>
<dbReference type="RefSeq" id="WP_110396856.1">
    <property type="nucleotide sequence ID" value="NZ_JBHUHB010000001.1"/>
</dbReference>
<dbReference type="InterPro" id="IPR036390">
    <property type="entry name" value="WH_DNA-bd_sf"/>
</dbReference>
<dbReference type="PRINTS" id="PR00039">
    <property type="entry name" value="HTHLYSR"/>
</dbReference>
<evidence type="ECO:0000256" key="4">
    <source>
        <dbReference type="ARBA" id="ARBA00023163"/>
    </source>
</evidence>
<keyword evidence="4" id="KW-0804">Transcription</keyword>
<evidence type="ECO:0000313" key="7">
    <source>
        <dbReference type="Proteomes" id="UP000247978"/>
    </source>
</evidence>
<gene>
    <name evidence="6" type="ORF">DFR56_1169</name>
</gene>
<dbReference type="EMBL" id="QJJQ01000016">
    <property type="protein sequence ID" value="PXW83330.1"/>
    <property type="molecule type" value="Genomic_DNA"/>
</dbReference>
<dbReference type="InterPro" id="IPR050950">
    <property type="entry name" value="HTH-type_LysR_regulators"/>
</dbReference>
<protein>
    <submittedName>
        <fullName evidence="6">DNA-binding transcriptional LysR family regulator</fullName>
    </submittedName>
</protein>
<dbReference type="PANTHER" id="PTHR30419">
    <property type="entry name" value="HTH-TYPE TRANSCRIPTIONAL REGULATOR YBHD"/>
    <property type="match status" value="1"/>
</dbReference>
<evidence type="ECO:0000256" key="2">
    <source>
        <dbReference type="ARBA" id="ARBA00023015"/>
    </source>
</evidence>
<dbReference type="PANTHER" id="PTHR30419:SF8">
    <property type="entry name" value="NITROGEN ASSIMILATION TRANSCRIPTIONAL ACTIVATOR-RELATED"/>
    <property type="match status" value="1"/>
</dbReference>
<dbReference type="Pfam" id="PF00126">
    <property type="entry name" value="HTH_1"/>
    <property type="match status" value="1"/>
</dbReference>
<keyword evidence="7" id="KW-1185">Reference proteome</keyword>
<dbReference type="InterPro" id="IPR000847">
    <property type="entry name" value="LysR_HTH_N"/>
</dbReference>
<comment type="similarity">
    <text evidence="1">Belongs to the LysR transcriptional regulatory family.</text>
</comment>
<evidence type="ECO:0000313" key="6">
    <source>
        <dbReference type="EMBL" id="PXW83330.1"/>
    </source>
</evidence>
<dbReference type="Pfam" id="PF03466">
    <property type="entry name" value="LysR_substrate"/>
    <property type="match status" value="1"/>
</dbReference>
<dbReference type="OrthoDB" id="9803735at2"/>
<evidence type="ECO:0000256" key="3">
    <source>
        <dbReference type="ARBA" id="ARBA00023125"/>
    </source>
</evidence>
<dbReference type="InterPro" id="IPR005119">
    <property type="entry name" value="LysR_subst-bd"/>
</dbReference>
<dbReference type="GO" id="GO:0003700">
    <property type="term" value="F:DNA-binding transcription factor activity"/>
    <property type="evidence" value="ECO:0007669"/>
    <property type="project" value="InterPro"/>
</dbReference>
<comment type="caution">
    <text evidence="6">The sequence shown here is derived from an EMBL/GenBank/DDBJ whole genome shotgun (WGS) entry which is preliminary data.</text>
</comment>
<feature type="domain" description="HTH lysR-type" evidence="5">
    <location>
        <begin position="1"/>
        <end position="58"/>
    </location>
</feature>
<reference evidence="6 7" key="1">
    <citation type="submission" date="2018-05" db="EMBL/GenBank/DDBJ databases">
        <title>Genomic Encyclopedia of Type Strains, Phase IV (KMG-IV): sequencing the most valuable type-strain genomes for metagenomic binning, comparative biology and taxonomic classification.</title>
        <authorList>
            <person name="Goeker M."/>
        </authorList>
    </citation>
    <scope>NUCLEOTIDE SEQUENCE [LARGE SCALE GENOMIC DNA]</scope>
    <source>
        <strain evidence="6 7">DSM 28556</strain>
    </source>
</reference>